<keyword evidence="2" id="KW-1133">Transmembrane helix</keyword>
<gene>
    <name evidence="3" type="ORF">PEBR_27101</name>
</gene>
<comment type="caution">
    <text evidence="3">The sequence shown here is derived from an EMBL/GenBank/DDBJ whole genome shotgun (WGS) entry which is preliminary data.</text>
</comment>
<dbReference type="EMBL" id="LJBN01000171">
    <property type="protein sequence ID" value="OOQ85163.1"/>
    <property type="molecule type" value="Genomic_DNA"/>
</dbReference>
<proteinExistence type="predicted"/>
<organism evidence="3 4">
    <name type="scientific">Penicillium brasilianum</name>
    <dbReference type="NCBI Taxonomy" id="104259"/>
    <lineage>
        <taxon>Eukaryota</taxon>
        <taxon>Fungi</taxon>
        <taxon>Dikarya</taxon>
        <taxon>Ascomycota</taxon>
        <taxon>Pezizomycotina</taxon>
        <taxon>Eurotiomycetes</taxon>
        <taxon>Eurotiomycetidae</taxon>
        <taxon>Eurotiales</taxon>
        <taxon>Aspergillaceae</taxon>
        <taxon>Penicillium</taxon>
    </lineage>
</organism>
<accession>A0A1S9RI46</accession>
<evidence type="ECO:0008006" key="5">
    <source>
        <dbReference type="Google" id="ProtNLM"/>
    </source>
</evidence>
<feature type="region of interest" description="Disordered" evidence="1">
    <location>
        <begin position="92"/>
        <end position="120"/>
    </location>
</feature>
<feature type="transmembrane region" description="Helical" evidence="2">
    <location>
        <begin position="161"/>
        <end position="185"/>
    </location>
</feature>
<evidence type="ECO:0000313" key="4">
    <source>
        <dbReference type="Proteomes" id="UP000190744"/>
    </source>
</evidence>
<keyword evidence="2" id="KW-0472">Membrane</keyword>
<reference evidence="4" key="1">
    <citation type="submission" date="2015-09" db="EMBL/GenBank/DDBJ databases">
        <authorList>
            <person name="Fill T.P."/>
            <person name="Baretta J.F."/>
            <person name="de Almeida L.G."/>
            <person name="Rocha M."/>
            <person name="de Souza D.H."/>
            <person name="Malavazi I."/>
            <person name="Cerdeira L.T."/>
            <person name="Hong H."/>
            <person name="Samborskyy M."/>
            <person name="de Vasconcelos A.T."/>
            <person name="Leadlay P."/>
            <person name="Rodrigues-Filho E."/>
        </authorList>
    </citation>
    <scope>NUCLEOTIDE SEQUENCE [LARGE SCALE GENOMIC DNA]</scope>
    <source>
        <strain evidence="4">LaBioMMi 136</strain>
    </source>
</reference>
<dbReference type="Proteomes" id="UP000190744">
    <property type="component" value="Unassembled WGS sequence"/>
</dbReference>
<dbReference type="AlphaFoldDB" id="A0A1S9RI46"/>
<sequence length="234" mass="24132">MVPSVHAVDQASPASLMASVNKGRIFFEEHAQIPHGRAIIAQISAQAQLDNWMSSCPSLGSGYFCCGSDNSCCGNSTLILLLGSGTVITKTSSTSTSTSASTSASASASTSVSTTSVPTTKTTTTIFNQSTSAIATNQTTTTSNIQHSVQVDDNNGSGTNVAIAAGVGAGVGIPVCIGIAGLIFFCRRRRRQAAIDEAFYKSRSEKLPPCELELNAPRSEMASTALCELPATRG</sequence>
<name>A0A1S9RI46_PENBI</name>
<evidence type="ECO:0000313" key="3">
    <source>
        <dbReference type="EMBL" id="OOQ85163.1"/>
    </source>
</evidence>
<evidence type="ECO:0000256" key="1">
    <source>
        <dbReference type="SAM" id="MobiDB-lite"/>
    </source>
</evidence>
<protein>
    <recommendedName>
        <fullName evidence="5">Mid2 domain-containing protein</fullName>
    </recommendedName>
</protein>
<evidence type="ECO:0000256" key="2">
    <source>
        <dbReference type="SAM" id="Phobius"/>
    </source>
</evidence>
<dbReference type="CDD" id="cd12087">
    <property type="entry name" value="TM_EGFR-like"/>
    <property type="match status" value="1"/>
</dbReference>
<keyword evidence="2" id="KW-0812">Transmembrane</keyword>